<evidence type="ECO:0000256" key="3">
    <source>
        <dbReference type="ARBA" id="ARBA00012575"/>
    </source>
</evidence>
<dbReference type="Pfam" id="PF01967">
    <property type="entry name" value="MoaC"/>
    <property type="match status" value="1"/>
</dbReference>
<dbReference type="EC" id="4.6.1.17" evidence="3 6"/>
<dbReference type="InterPro" id="IPR051920">
    <property type="entry name" value="MPT_Adenylyltrnsfr/MoaC-Rel"/>
</dbReference>
<comment type="function">
    <text evidence="6">Catalyzes the conversion of (8S)-3',8-cyclo-7,8-dihydroguanosine 5'-triphosphate to cyclic pyranopterin monophosphate (cPMP).</text>
</comment>
<protein>
    <recommendedName>
        <fullName evidence="3 6">Cyclic pyranopterin monophosphate synthase</fullName>
        <ecNumber evidence="3 6">4.6.1.17</ecNumber>
    </recommendedName>
    <alternativeName>
        <fullName evidence="6">Molybdenum cofactor biosynthesis protein C</fullName>
    </alternativeName>
</protein>
<dbReference type="PANTHER" id="PTHR43764">
    <property type="entry name" value="MOLYBDENUM COFACTOR BIOSYNTHESIS"/>
    <property type="match status" value="1"/>
</dbReference>
<feature type="binding site" evidence="6">
    <location>
        <begin position="111"/>
        <end position="112"/>
    </location>
    <ligand>
        <name>substrate</name>
    </ligand>
</feature>
<feature type="region of interest" description="Disordered" evidence="7">
    <location>
        <begin position="321"/>
        <end position="354"/>
    </location>
</feature>
<dbReference type="NCBIfam" id="TIGR00581">
    <property type="entry name" value="moaC"/>
    <property type="match status" value="1"/>
</dbReference>
<dbReference type="EMBL" id="WKJD01000007">
    <property type="protein sequence ID" value="MRX42982.1"/>
    <property type="molecule type" value="Genomic_DNA"/>
</dbReference>
<dbReference type="UniPathway" id="UPA00344"/>
<reference evidence="9 10" key="1">
    <citation type="submission" date="2019-11" db="EMBL/GenBank/DDBJ databases">
        <title>Agromyces kandeliae sp. nov., isolated from mangrove soil.</title>
        <authorList>
            <person name="Wang R."/>
        </authorList>
    </citation>
    <scope>NUCLEOTIDE SEQUENCE [LARGE SCALE GENOMIC DNA]</scope>
    <source>
        <strain evidence="9 10">Q22</strain>
    </source>
</reference>
<keyword evidence="10" id="KW-1185">Reference proteome</keyword>
<sequence>MSELTHLDDDGRARMVDVGGKLVTRRIAIAAGRLDTTAEVVGLVRSDGLKKADVLPTARIAGISAAKRTSELIPLAHIVPLDAVSIDFGFEESAVTIRATASTTGRTGVEMEALTAVAVAGLTLHDMVKAVDPAAQLGGIRLVEKRGGKRGVWRADAEPSSEREAPAPHGASRRAIVLVASTRAAAGTADDTTGPVMAGWLGSRGFDAAEPLVVADADIAEALRAAVDEQPAVVLTTGGTGVSPTDRTPEATHAVIDRELPGVAEAIRTAGRAATPTAALSRALAGVAGRTIVVNLPGSRGGVADGLAVLDELLPHLVDQVAGGDHTGRPITGAGGDEPVGEAERMEHGGAPHA</sequence>
<dbReference type="GO" id="GO:0061799">
    <property type="term" value="F:cyclic pyranopterin monophosphate synthase activity"/>
    <property type="evidence" value="ECO:0007669"/>
    <property type="project" value="UniProtKB-UniRule"/>
</dbReference>
<dbReference type="InterPro" id="IPR001453">
    <property type="entry name" value="MoaB/Mog_dom"/>
</dbReference>
<dbReference type="Gene3D" id="3.30.70.640">
    <property type="entry name" value="Molybdopterin cofactor biosynthesis C (MoaC) domain"/>
    <property type="match status" value="1"/>
</dbReference>
<comment type="pathway">
    <text evidence="2 6">Cofactor biosynthesis; molybdopterin biosynthesis.</text>
</comment>
<comment type="catalytic activity">
    <reaction evidence="1 6">
        <text>(8S)-3',8-cyclo-7,8-dihydroguanosine 5'-triphosphate = cyclic pyranopterin phosphate + diphosphate</text>
        <dbReference type="Rhea" id="RHEA:49580"/>
        <dbReference type="ChEBI" id="CHEBI:33019"/>
        <dbReference type="ChEBI" id="CHEBI:59648"/>
        <dbReference type="ChEBI" id="CHEBI:131766"/>
        <dbReference type="EC" id="4.6.1.17"/>
    </reaction>
</comment>
<dbReference type="SUPFAM" id="SSF55040">
    <property type="entry name" value="Molybdenum cofactor biosynthesis protein C, MoaC"/>
    <property type="match status" value="1"/>
</dbReference>
<evidence type="ECO:0000256" key="5">
    <source>
        <dbReference type="ARBA" id="ARBA00023239"/>
    </source>
</evidence>
<dbReference type="InterPro" id="IPR023045">
    <property type="entry name" value="MoaC"/>
</dbReference>
<dbReference type="InterPro" id="IPR036425">
    <property type="entry name" value="MoaB/Mog-like_dom_sf"/>
</dbReference>
<dbReference type="GO" id="GO:0006777">
    <property type="term" value="P:Mo-molybdopterin cofactor biosynthetic process"/>
    <property type="evidence" value="ECO:0007669"/>
    <property type="project" value="UniProtKB-UniRule"/>
</dbReference>
<accession>A0A6L5QYU4</accession>
<feature type="binding site" evidence="6">
    <location>
        <begin position="75"/>
        <end position="77"/>
    </location>
    <ligand>
        <name>substrate</name>
    </ligand>
</feature>
<evidence type="ECO:0000256" key="6">
    <source>
        <dbReference type="HAMAP-Rule" id="MF_01224"/>
    </source>
</evidence>
<keyword evidence="5 6" id="KW-0456">Lyase</keyword>
<dbReference type="AlphaFoldDB" id="A0A6L5QYU4"/>
<comment type="similarity">
    <text evidence="6">Belongs to the MoaC family.</text>
</comment>
<dbReference type="SMART" id="SM00852">
    <property type="entry name" value="MoCF_biosynth"/>
    <property type="match status" value="1"/>
</dbReference>
<gene>
    <name evidence="6" type="primary">moaC</name>
    <name evidence="9" type="ORF">GJR97_04485</name>
</gene>
<dbReference type="NCBIfam" id="NF002947">
    <property type="entry name" value="PRK03604.1"/>
    <property type="match status" value="1"/>
</dbReference>
<dbReference type="InterPro" id="IPR002820">
    <property type="entry name" value="Mopterin_CF_biosynth-C_dom"/>
</dbReference>
<evidence type="ECO:0000256" key="1">
    <source>
        <dbReference type="ARBA" id="ARBA00001637"/>
    </source>
</evidence>
<dbReference type="InterPro" id="IPR047594">
    <property type="entry name" value="MoaC_bact/euk"/>
</dbReference>
<dbReference type="CDD" id="cd00886">
    <property type="entry name" value="MogA_MoaB"/>
    <property type="match status" value="1"/>
</dbReference>
<dbReference type="RefSeq" id="WP_154345339.1">
    <property type="nucleotide sequence ID" value="NZ_WKJD01000007.1"/>
</dbReference>
<evidence type="ECO:0000313" key="9">
    <source>
        <dbReference type="EMBL" id="MRX42982.1"/>
    </source>
</evidence>
<keyword evidence="4 6" id="KW-0501">Molybdenum cofactor biosynthesis</keyword>
<evidence type="ECO:0000313" key="10">
    <source>
        <dbReference type="Proteomes" id="UP000476511"/>
    </source>
</evidence>
<dbReference type="HAMAP" id="MF_01224_B">
    <property type="entry name" value="MoaC_B"/>
    <property type="match status" value="1"/>
</dbReference>
<dbReference type="Gene3D" id="3.40.980.10">
    <property type="entry name" value="MoaB/Mog-like domain"/>
    <property type="match status" value="1"/>
</dbReference>
<comment type="subunit">
    <text evidence="6">Homohexamer; trimer of dimers.</text>
</comment>
<dbReference type="PROSITE" id="PS01078">
    <property type="entry name" value="MOCF_BIOSYNTHESIS_1"/>
    <property type="match status" value="1"/>
</dbReference>
<organism evidence="9 10">
    <name type="scientific">Agromyces kandeliae</name>
    <dbReference type="NCBI Taxonomy" id="2666141"/>
    <lineage>
        <taxon>Bacteria</taxon>
        <taxon>Bacillati</taxon>
        <taxon>Actinomycetota</taxon>
        <taxon>Actinomycetes</taxon>
        <taxon>Micrococcales</taxon>
        <taxon>Microbacteriaceae</taxon>
        <taxon>Agromyces</taxon>
    </lineage>
</organism>
<dbReference type="PIRSF" id="PIRSF036594">
    <property type="entry name" value="MoaC_MogA"/>
    <property type="match status" value="1"/>
</dbReference>
<evidence type="ECO:0000256" key="7">
    <source>
        <dbReference type="SAM" id="MobiDB-lite"/>
    </source>
</evidence>
<evidence type="ECO:0000259" key="8">
    <source>
        <dbReference type="SMART" id="SM00852"/>
    </source>
</evidence>
<feature type="active site" evidence="6">
    <location>
        <position position="126"/>
    </location>
</feature>
<dbReference type="InterPro" id="IPR008284">
    <property type="entry name" value="MoCF_biosynth_CS"/>
</dbReference>
<dbReference type="PANTHER" id="PTHR43764:SF1">
    <property type="entry name" value="MOLYBDOPTERIN MOLYBDOTRANSFERASE"/>
    <property type="match status" value="1"/>
</dbReference>
<evidence type="ECO:0000256" key="4">
    <source>
        <dbReference type="ARBA" id="ARBA00023150"/>
    </source>
</evidence>
<dbReference type="InterPro" id="IPR036522">
    <property type="entry name" value="MoaC_sf"/>
</dbReference>
<feature type="compositionally biased region" description="Basic and acidic residues" evidence="7">
    <location>
        <begin position="342"/>
        <end position="354"/>
    </location>
</feature>
<proteinExistence type="inferred from homology"/>
<feature type="domain" description="MoaB/Mog" evidence="8">
    <location>
        <begin position="176"/>
        <end position="317"/>
    </location>
</feature>
<dbReference type="InterPro" id="IPR012247">
    <property type="entry name" value="MoaC_MogA"/>
</dbReference>
<evidence type="ECO:0000256" key="2">
    <source>
        <dbReference type="ARBA" id="ARBA00005046"/>
    </source>
</evidence>
<name>A0A6L5QYU4_9MICO</name>
<dbReference type="CDD" id="cd01420">
    <property type="entry name" value="MoaC_PE"/>
    <property type="match status" value="1"/>
</dbReference>
<dbReference type="Pfam" id="PF00994">
    <property type="entry name" value="MoCF_biosynth"/>
    <property type="match status" value="1"/>
</dbReference>
<dbReference type="SUPFAM" id="SSF53218">
    <property type="entry name" value="Molybdenum cofactor biosynthesis proteins"/>
    <property type="match status" value="1"/>
</dbReference>
<dbReference type="NCBIfam" id="NF006870">
    <property type="entry name" value="PRK09364.1"/>
    <property type="match status" value="1"/>
</dbReference>
<dbReference type="Proteomes" id="UP000476511">
    <property type="component" value="Unassembled WGS sequence"/>
</dbReference>
<comment type="caution">
    <text evidence="9">The sequence shown here is derived from an EMBL/GenBank/DDBJ whole genome shotgun (WGS) entry which is preliminary data.</text>
</comment>
<dbReference type="NCBIfam" id="TIGR00177">
    <property type="entry name" value="molyb_syn"/>
    <property type="match status" value="1"/>
</dbReference>